<protein>
    <submittedName>
        <fullName evidence="2">Uncharacterized protein</fullName>
    </submittedName>
</protein>
<evidence type="ECO:0000313" key="2">
    <source>
        <dbReference type="EMBL" id="KJY97188.1"/>
    </source>
</evidence>
<accession>A0A0F4PVM0</accession>
<evidence type="ECO:0000256" key="1">
    <source>
        <dbReference type="SAM" id="Phobius"/>
    </source>
</evidence>
<comment type="caution">
    <text evidence="2">The sequence shown here is derived from an EMBL/GenBank/DDBJ whole genome shotgun (WGS) entry which is preliminary data.</text>
</comment>
<dbReference type="PATRIC" id="fig|151081.8.peg.742"/>
<gene>
    <name evidence="2" type="ORF">TW72_15325</name>
</gene>
<sequence>MTVLYFLGCPELDTLNTDERSQVVEQAYKEFRAVHPVKWAIRWLLIVLALLPSVILGVLIGTEAALASAVIAMVLLHIVIAEKESTLARHYLHQHFSELCAKVLLKY</sequence>
<dbReference type="GeneID" id="58229870"/>
<dbReference type="RefSeq" id="WP_022944087.1">
    <property type="nucleotide sequence ID" value="NZ_DJHQ01000029.1"/>
</dbReference>
<reference evidence="2 3" key="1">
    <citation type="journal article" date="2015" name="BMC Genomics">
        <title>Genome mining reveals unlocked bioactive potential of marine Gram-negative bacteria.</title>
        <authorList>
            <person name="Machado H."/>
            <person name="Sonnenschein E.C."/>
            <person name="Melchiorsen J."/>
            <person name="Gram L."/>
        </authorList>
    </citation>
    <scope>NUCLEOTIDE SEQUENCE [LARGE SCALE GENOMIC DNA]</scope>
    <source>
        <strain evidence="2 3">S3137</strain>
    </source>
</reference>
<organism evidence="2 3">
    <name type="scientific">Pseudoalteromonas ruthenica</name>
    <dbReference type="NCBI Taxonomy" id="151081"/>
    <lineage>
        <taxon>Bacteria</taxon>
        <taxon>Pseudomonadati</taxon>
        <taxon>Pseudomonadota</taxon>
        <taxon>Gammaproteobacteria</taxon>
        <taxon>Alteromonadales</taxon>
        <taxon>Pseudoalteromonadaceae</taxon>
        <taxon>Pseudoalteromonas</taxon>
    </lineage>
</organism>
<keyword evidence="1" id="KW-1133">Transmembrane helix</keyword>
<dbReference type="Proteomes" id="UP000033664">
    <property type="component" value="Unassembled WGS sequence"/>
</dbReference>
<proteinExistence type="predicted"/>
<keyword evidence="1" id="KW-0812">Transmembrane</keyword>
<dbReference type="AlphaFoldDB" id="A0A0F4PVM0"/>
<keyword evidence="3" id="KW-1185">Reference proteome</keyword>
<name>A0A0F4PVM0_9GAMM</name>
<feature type="transmembrane region" description="Helical" evidence="1">
    <location>
        <begin position="64"/>
        <end position="81"/>
    </location>
</feature>
<feature type="transmembrane region" description="Helical" evidence="1">
    <location>
        <begin position="39"/>
        <end position="58"/>
    </location>
</feature>
<evidence type="ECO:0000313" key="3">
    <source>
        <dbReference type="Proteomes" id="UP000033664"/>
    </source>
</evidence>
<dbReference type="EMBL" id="JXXZ01000013">
    <property type="protein sequence ID" value="KJY97188.1"/>
    <property type="molecule type" value="Genomic_DNA"/>
</dbReference>
<keyword evidence="1" id="KW-0472">Membrane</keyword>